<dbReference type="AlphaFoldDB" id="A0A6M3JJE2"/>
<dbReference type="EMBL" id="MT141683">
    <property type="protein sequence ID" value="QJA69171.1"/>
    <property type="molecule type" value="Genomic_DNA"/>
</dbReference>
<protein>
    <submittedName>
        <fullName evidence="1">Uncharacterized protein</fullName>
    </submittedName>
</protein>
<evidence type="ECO:0000313" key="1">
    <source>
        <dbReference type="EMBL" id="QJA69171.1"/>
    </source>
</evidence>
<name>A0A6M3JJE2_9ZZZZ</name>
<accession>A0A6M3JJE2</accession>
<gene>
    <name evidence="1" type="ORF">MM415A04990_0003</name>
</gene>
<sequence length="147" mass="17706">MIKRILLYVLTLLMFLIPLNNINAIDNSVKIEKFIETFKTYKDDFLDRAIIESNGIVSMRYIEKTVGNIRYYMNVDFNYDVIIFYVMKQVEMKNNSCDVMMEGITIRNNVYTYFINRYIVHRESNDVDYDIQPLEIWDECVDMIFKK</sequence>
<proteinExistence type="predicted"/>
<reference evidence="1" key="1">
    <citation type="submission" date="2020-03" db="EMBL/GenBank/DDBJ databases">
        <title>The deep terrestrial virosphere.</title>
        <authorList>
            <person name="Holmfeldt K."/>
            <person name="Nilsson E."/>
            <person name="Simone D."/>
            <person name="Lopez-Fernandez M."/>
            <person name="Wu X."/>
            <person name="de Brujin I."/>
            <person name="Lundin D."/>
            <person name="Andersson A."/>
            <person name="Bertilsson S."/>
            <person name="Dopson M."/>
        </authorList>
    </citation>
    <scope>NUCLEOTIDE SEQUENCE</scope>
    <source>
        <strain evidence="1">MM415A04990</strain>
    </source>
</reference>
<organism evidence="1">
    <name type="scientific">viral metagenome</name>
    <dbReference type="NCBI Taxonomy" id="1070528"/>
    <lineage>
        <taxon>unclassified sequences</taxon>
        <taxon>metagenomes</taxon>
        <taxon>organismal metagenomes</taxon>
    </lineage>
</organism>